<comment type="caution">
    <text evidence="1">The sequence shown here is derived from an EMBL/GenBank/DDBJ whole genome shotgun (WGS) entry which is preliminary data.</text>
</comment>
<organism evidence="1 2">
    <name type="scientific">Ornithinimicrobium kibberense</name>
    <dbReference type="NCBI Taxonomy" id="282060"/>
    <lineage>
        <taxon>Bacteria</taxon>
        <taxon>Bacillati</taxon>
        <taxon>Actinomycetota</taxon>
        <taxon>Actinomycetes</taxon>
        <taxon>Micrococcales</taxon>
        <taxon>Ornithinimicrobiaceae</taxon>
        <taxon>Ornithinimicrobium</taxon>
    </lineage>
</organism>
<accession>A0ABV5UZ40</accession>
<gene>
    <name evidence="1" type="ORF">ACFFN0_01945</name>
</gene>
<sequence length="102" mass="10532">MLAVQVVGLYSASVPGPEGPDGSDKVGHLLAFAGPTALAWLLGARWLVPVLVLHALVAEPVQSWVAPGRMTDPWDAAANLVGVAVGVVVARGLARSWAKMEV</sequence>
<reference evidence="1 2" key="1">
    <citation type="submission" date="2024-09" db="EMBL/GenBank/DDBJ databases">
        <authorList>
            <person name="Sun Q."/>
            <person name="Mori K."/>
        </authorList>
    </citation>
    <scope>NUCLEOTIDE SEQUENCE [LARGE SCALE GENOMIC DNA]</scope>
    <source>
        <strain evidence="1 2">JCM 12763</strain>
    </source>
</reference>
<evidence type="ECO:0000313" key="2">
    <source>
        <dbReference type="Proteomes" id="UP001589613"/>
    </source>
</evidence>
<protein>
    <recommendedName>
        <fullName evidence="3">VanZ like protein</fullName>
    </recommendedName>
</protein>
<proteinExistence type="predicted"/>
<dbReference type="RefSeq" id="WP_075958461.1">
    <property type="nucleotide sequence ID" value="NZ_JBHMAX010000002.1"/>
</dbReference>
<keyword evidence="2" id="KW-1185">Reference proteome</keyword>
<dbReference type="EMBL" id="JBHMAX010000002">
    <property type="protein sequence ID" value="MFB9730799.1"/>
    <property type="molecule type" value="Genomic_DNA"/>
</dbReference>
<name>A0ABV5UZ40_9MICO</name>
<dbReference type="Proteomes" id="UP001589613">
    <property type="component" value="Unassembled WGS sequence"/>
</dbReference>
<evidence type="ECO:0008006" key="3">
    <source>
        <dbReference type="Google" id="ProtNLM"/>
    </source>
</evidence>
<evidence type="ECO:0000313" key="1">
    <source>
        <dbReference type="EMBL" id="MFB9730799.1"/>
    </source>
</evidence>